<dbReference type="GeneID" id="68092501"/>
<dbReference type="Gene3D" id="1.10.510.10">
    <property type="entry name" value="Transferase(Phosphotransferase) domain 1"/>
    <property type="match status" value="1"/>
</dbReference>
<feature type="domain" description="Protein kinase" evidence="2">
    <location>
        <begin position="624"/>
        <end position="956"/>
    </location>
</feature>
<protein>
    <recommendedName>
        <fullName evidence="2">Protein kinase domain-containing protein</fullName>
    </recommendedName>
</protein>
<dbReference type="SMART" id="SM00220">
    <property type="entry name" value="S_TKc"/>
    <property type="match status" value="1"/>
</dbReference>
<evidence type="ECO:0000259" key="2">
    <source>
        <dbReference type="SMART" id="SM00220"/>
    </source>
</evidence>
<dbReference type="SUPFAM" id="SSF56112">
    <property type="entry name" value="Protein kinase-like (PK-like)"/>
    <property type="match status" value="1"/>
</dbReference>
<dbReference type="GO" id="GO:0005524">
    <property type="term" value="F:ATP binding"/>
    <property type="evidence" value="ECO:0007669"/>
    <property type="project" value="InterPro"/>
</dbReference>
<evidence type="ECO:0000313" key="4">
    <source>
        <dbReference type="Proteomes" id="UP000816034"/>
    </source>
</evidence>
<gene>
    <name evidence="3" type="ORF">C9374_000039</name>
</gene>
<name>A0AA88KM60_NAELO</name>
<dbReference type="GO" id="GO:0004672">
    <property type="term" value="F:protein kinase activity"/>
    <property type="evidence" value="ECO:0007669"/>
    <property type="project" value="InterPro"/>
</dbReference>
<accession>A0AA88KM60</accession>
<dbReference type="RefSeq" id="XP_044552592.1">
    <property type="nucleotide sequence ID" value="XM_044693478.1"/>
</dbReference>
<feature type="compositionally biased region" description="Polar residues" evidence="1">
    <location>
        <begin position="181"/>
        <end position="194"/>
    </location>
</feature>
<dbReference type="EMBL" id="PYSW02000009">
    <property type="protein sequence ID" value="KAG2388600.1"/>
    <property type="molecule type" value="Genomic_DNA"/>
</dbReference>
<keyword evidence="4" id="KW-1185">Reference proteome</keyword>
<evidence type="ECO:0000313" key="3">
    <source>
        <dbReference type="EMBL" id="KAG2388600.1"/>
    </source>
</evidence>
<evidence type="ECO:0000256" key="1">
    <source>
        <dbReference type="SAM" id="MobiDB-lite"/>
    </source>
</evidence>
<feature type="compositionally biased region" description="Polar residues" evidence="1">
    <location>
        <begin position="984"/>
        <end position="1000"/>
    </location>
</feature>
<feature type="region of interest" description="Disordered" evidence="1">
    <location>
        <begin position="153"/>
        <end position="222"/>
    </location>
</feature>
<sequence>MIPETHIEGSLGNSRNVRIEEIVPSLSSSSLKTTKAVADQKKGVPTYEEILVRWGLDHGHHSRNSSSGVLSKLCCFGGDREESEYHKDFPQPPVLPNRQDLMSLITVSGIAADSKEITILNKPYTINMEINEKDIVEKYIKLLPNQSISSFNLSSSSFSTPPKRTGSKKSVQDSHTKKATPVNSGKTLESNIMQGKSAKEDDIVIRSNTSPHSDFTSTPSMPVVPGTLGNETPQPTTPRGSVRPALMFNNEDLFFGGGEEEIDEDLQSYDFGSNDDSPRTKTRFYGVNMQAGESFSSLPSMRSPAQFEGMNVENLLATLDTDDSEIFGSNIKDIQADKESEKEKKRKALISIQLFRKVDEINKYLEKSTRSTKYVYKKTQKEMDNVLKINAIFTDWKLVLPSTMNYLYLITPFPEMNHYSVFNLSKFGKLLEIIGASKKFAEERIDLILYLFIELLTKLIAQNINIYVDVYNLMIWKNLKSKNDQFFIRVNPALDFSERQITIRTVRTMMNRLIVSLFDTKIKSIVKYDVNSPRQRQAHELVFVLPNPVDSQKDFFITMNLKDFPSKYMPVLLVLSEDYDTRAYNVLTYSKKLLNVLKSMKECRWFNNVLENKFEKTSLIEDPFNDYENIAHKSKPQLILLMKTNNIFPDQYSSKYITTPMDVRYKDINGKSKFLAKYYAAIDSRSVILENIEYSLINFLDIIDKRFIGRDRVQIYHIMLVLLQIIKGVCFLHSRSIAHLNLNPFTVLIQSDDTELISTELVRKHFSVKYCVKLCGLDWSIDCTNERGQTQCPVDLQSSFDVLDKYQNSCSSFRYVMLYNIFTEEGLSKVAGTSDRETLVKMQEIIPFIAPYVFFQKKLHFGCDYYSVAMLIYFCLFRRDTSNWLSNFSYYRKVNGFYNWEAFLLDMEHKRYDHCLPCRHDFQPELKPIKEMMMKLFSHYKEYRHQESSALKALFTDSLVDALGATARSILVQSVENGEFNPEKLSSPSMRKTTTSSLNVETTLTSSTEHTESRI</sequence>
<organism evidence="3 4">
    <name type="scientific">Naegleria lovaniensis</name>
    <name type="common">Amoeba</name>
    <dbReference type="NCBI Taxonomy" id="51637"/>
    <lineage>
        <taxon>Eukaryota</taxon>
        <taxon>Discoba</taxon>
        <taxon>Heterolobosea</taxon>
        <taxon>Tetramitia</taxon>
        <taxon>Eutetramitia</taxon>
        <taxon>Vahlkampfiidae</taxon>
        <taxon>Naegleria</taxon>
    </lineage>
</organism>
<feature type="region of interest" description="Disordered" evidence="1">
    <location>
        <begin position="980"/>
        <end position="1015"/>
    </location>
</feature>
<reference evidence="3 4" key="1">
    <citation type="journal article" date="2018" name="BMC Genomics">
        <title>The genome of Naegleria lovaniensis, the basis for a comparative approach to unravel pathogenicity factors of the human pathogenic amoeba N. fowleri.</title>
        <authorList>
            <person name="Liechti N."/>
            <person name="Schurch N."/>
            <person name="Bruggmann R."/>
            <person name="Wittwer M."/>
        </authorList>
    </citation>
    <scope>NUCLEOTIDE SEQUENCE [LARGE SCALE GENOMIC DNA]</scope>
    <source>
        <strain evidence="3 4">ATCC 30569</strain>
    </source>
</reference>
<dbReference type="Proteomes" id="UP000816034">
    <property type="component" value="Unassembled WGS sequence"/>
</dbReference>
<feature type="compositionally biased region" description="Polar residues" evidence="1">
    <location>
        <begin position="206"/>
        <end position="220"/>
    </location>
</feature>
<dbReference type="AlphaFoldDB" id="A0AA88KM60"/>
<comment type="caution">
    <text evidence="3">The sequence shown here is derived from an EMBL/GenBank/DDBJ whole genome shotgun (WGS) entry which is preliminary data.</text>
</comment>
<dbReference type="InterPro" id="IPR011009">
    <property type="entry name" value="Kinase-like_dom_sf"/>
</dbReference>
<dbReference type="InterPro" id="IPR000719">
    <property type="entry name" value="Prot_kinase_dom"/>
</dbReference>
<proteinExistence type="predicted"/>